<reference evidence="7 8" key="1">
    <citation type="submission" date="2018-03" db="EMBL/GenBank/DDBJ databases">
        <title>Adhaeribacter sp. HMF7605 Genome sequencing and assembly.</title>
        <authorList>
            <person name="Kang H."/>
            <person name="Kang J."/>
            <person name="Cha I."/>
            <person name="Kim H."/>
            <person name="Joh K."/>
        </authorList>
    </citation>
    <scope>NUCLEOTIDE SEQUENCE [LARGE SCALE GENOMIC DNA]</scope>
    <source>
        <strain evidence="7 8">HMF7605</strain>
    </source>
</reference>
<keyword evidence="7" id="KW-0689">Ribosomal protein</keyword>
<evidence type="ECO:0000256" key="1">
    <source>
        <dbReference type="ARBA" id="ARBA00009741"/>
    </source>
</evidence>
<comment type="caution">
    <text evidence="7">The sequence shown here is derived from an EMBL/GenBank/DDBJ whole genome shotgun (WGS) entry which is preliminary data.</text>
</comment>
<keyword evidence="7" id="KW-0687">Ribonucleoprotein</keyword>
<keyword evidence="5 6" id="KW-0949">S-adenosyl-L-methionine</keyword>
<dbReference type="Pfam" id="PF06325">
    <property type="entry name" value="PrmA"/>
    <property type="match status" value="1"/>
</dbReference>
<keyword evidence="2 6" id="KW-0963">Cytoplasm</keyword>
<evidence type="ECO:0000256" key="3">
    <source>
        <dbReference type="ARBA" id="ARBA00022603"/>
    </source>
</evidence>
<dbReference type="AlphaFoldDB" id="A0A2T2YHR1"/>
<dbReference type="CDD" id="cd02440">
    <property type="entry name" value="AdoMet_MTases"/>
    <property type="match status" value="1"/>
</dbReference>
<evidence type="ECO:0000313" key="8">
    <source>
        <dbReference type="Proteomes" id="UP000240357"/>
    </source>
</evidence>
<comment type="similarity">
    <text evidence="1 6">Belongs to the methyltransferase superfamily. PrmA family.</text>
</comment>
<feature type="binding site" evidence="6">
    <location>
        <position position="147"/>
    </location>
    <ligand>
        <name>S-adenosyl-L-methionine</name>
        <dbReference type="ChEBI" id="CHEBI:59789"/>
    </ligand>
</feature>
<keyword evidence="4 6" id="KW-0808">Transferase</keyword>
<dbReference type="RefSeq" id="WP_106931208.1">
    <property type="nucleotide sequence ID" value="NZ_PYFT01000001.1"/>
</dbReference>
<protein>
    <recommendedName>
        <fullName evidence="6">Ribosomal protein L11 methyltransferase</fullName>
        <shortName evidence="6">L11 Mtase</shortName>
        <ecNumber evidence="6">2.1.1.-</ecNumber>
    </recommendedName>
</protein>
<feature type="binding site" evidence="6">
    <location>
        <position position="169"/>
    </location>
    <ligand>
        <name>S-adenosyl-L-methionine</name>
        <dbReference type="ChEBI" id="CHEBI:59789"/>
    </ligand>
</feature>
<gene>
    <name evidence="6" type="primary">prmA</name>
    <name evidence="7" type="ORF">AHMF7605_16735</name>
</gene>
<dbReference type="Proteomes" id="UP000240357">
    <property type="component" value="Unassembled WGS sequence"/>
</dbReference>
<dbReference type="EC" id="2.1.1.-" evidence="6"/>
<dbReference type="GO" id="GO:0032259">
    <property type="term" value="P:methylation"/>
    <property type="evidence" value="ECO:0007669"/>
    <property type="project" value="UniProtKB-KW"/>
</dbReference>
<dbReference type="Gene3D" id="3.40.50.150">
    <property type="entry name" value="Vaccinia Virus protein VP39"/>
    <property type="match status" value="1"/>
</dbReference>
<dbReference type="InterPro" id="IPR004498">
    <property type="entry name" value="Ribosomal_PrmA_MeTrfase"/>
</dbReference>
<dbReference type="NCBIfam" id="NF001785">
    <property type="entry name" value="PRK00517.2-2"/>
    <property type="match status" value="1"/>
</dbReference>
<dbReference type="HAMAP" id="MF_00735">
    <property type="entry name" value="Methyltr_PrmA"/>
    <property type="match status" value="1"/>
</dbReference>
<dbReference type="PANTHER" id="PTHR43648">
    <property type="entry name" value="ELECTRON TRANSFER FLAVOPROTEIN BETA SUBUNIT LYSINE METHYLTRANSFERASE"/>
    <property type="match status" value="1"/>
</dbReference>
<dbReference type="InterPro" id="IPR029063">
    <property type="entry name" value="SAM-dependent_MTases_sf"/>
</dbReference>
<evidence type="ECO:0000313" key="7">
    <source>
        <dbReference type="EMBL" id="PSR55032.1"/>
    </source>
</evidence>
<feature type="binding site" evidence="6">
    <location>
        <position position="126"/>
    </location>
    <ligand>
        <name>S-adenosyl-L-methionine</name>
        <dbReference type="ChEBI" id="CHEBI:59789"/>
    </ligand>
</feature>
<dbReference type="GO" id="GO:0005840">
    <property type="term" value="C:ribosome"/>
    <property type="evidence" value="ECO:0007669"/>
    <property type="project" value="UniProtKB-KW"/>
</dbReference>
<dbReference type="PIRSF" id="PIRSF000401">
    <property type="entry name" value="RPL11_MTase"/>
    <property type="match status" value="1"/>
</dbReference>
<dbReference type="EMBL" id="PYFT01000001">
    <property type="protein sequence ID" value="PSR55032.1"/>
    <property type="molecule type" value="Genomic_DNA"/>
</dbReference>
<comment type="function">
    <text evidence="6">Methylates ribosomal protein L11.</text>
</comment>
<comment type="subcellular location">
    <subcellularLocation>
        <location evidence="6">Cytoplasm</location>
    </subcellularLocation>
</comment>
<evidence type="ECO:0000256" key="4">
    <source>
        <dbReference type="ARBA" id="ARBA00022679"/>
    </source>
</evidence>
<dbReference type="InterPro" id="IPR050078">
    <property type="entry name" value="Ribosomal_L11_MeTrfase_PrmA"/>
</dbReference>
<dbReference type="PANTHER" id="PTHR43648:SF1">
    <property type="entry name" value="ELECTRON TRANSFER FLAVOPROTEIN BETA SUBUNIT LYSINE METHYLTRANSFERASE"/>
    <property type="match status" value="1"/>
</dbReference>
<dbReference type="GO" id="GO:0005737">
    <property type="term" value="C:cytoplasm"/>
    <property type="evidence" value="ECO:0007669"/>
    <property type="project" value="UniProtKB-SubCell"/>
</dbReference>
<sequence length="277" mass="30976">MDFIQVSITAPPELVDILTAELSQYGYDTFMETDEGLDAYTTEDIFSEDDVVAVLERYNQNGRIAYNTQKIEKQNWNEEWEKNFEPLLIGNVCSVRASFHPKPEQVQYDIIINPKMSFGTGHHETTTLMIENQLTIDHQNKRVLDMGCGTGILAIMACKLGAANIVAVDIEDWTVENARENAAVNECTAIEVRLGDVQQIAADVPYNIVLANINRNVLLDDIPAYATKILPGGALVVSGFYTEDLDLIKEKALHSDLTFTSIRTKNNWVSAVFTKQP</sequence>
<proteinExistence type="inferred from homology"/>
<evidence type="ECO:0000256" key="2">
    <source>
        <dbReference type="ARBA" id="ARBA00022490"/>
    </source>
</evidence>
<dbReference type="OrthoDB" id="9785995at2"/>
<feature type="binding site" evidence="6">
    <location>
        <position position="212"/>
    </location>
    <ligand>
        <name>S-adenosyl-L-methionine</name>
        <dbReference type="ChEBI" id="CHEBI:59789"/>
    </ligand>
</feature>
<accession>A0A2T2YHR1</accession>
<comment type="catalytic activity">
    <reaction evidence="6">
        <text>L-lysyl-[protein] + 3 S-adenosyl-L-methionine = N(6),N(6),N(6)-trimethyl-L-lysyl-[protein] + 3 S-adenosyl-L-homocysteine + 3 H(+)</text>
        <dbReference type="Rhea" id="RHEA:54192"/>
        <dbReference type="Rhea" id="RHEA-COMP:9752"/>
        <dbReference type="Rhea" id="RHEA-COMP:13826"/>
        <dbReference type="ChEBI" id="CHEBI:15378"/>
        <dbReference type="ChEBI" id="CHEBI:29969"/>
        <dbReference type="ChEBI" id="CHEBI:57856"/>
        <dbReference type="ChEBI" id="CHEBI:59789"/>
        <dbReference type="ChEBI" id="CHEBI:61961"/>
    </reaction>
</comment>
<evidence type="ECO:0000256" key="5">
    <source>
        <dbReference type="ARBA" id="ARBA00022691"/>
    </source>
</evidence>
<evidence type="ECO:0000256" key="6">
    <source>
        <dbReference type="HAMAP-Rule" id="MF_00735"/>
    </source>
</evidence>
<keyword evidence="8" id="KW-1185">Reference proteome</keyword>
<dbReference type="GO" id="GO:0016279">
    <property type="term" value="F:protein-lysine N-methyltransferase activity"/>
    <property type="evidence" value="ECO:0007669"/>
    <property type="project" value="RHEA"/>
</dbReference>
<organism evidence="7 8">
    <name type="scientific">Adhaeribacter arboris</name>
    <dbReference type="NCBI Taxonomy" id="2072846"/>
    <lineage>
        <taxon>Bacteria</taxon>
        <taxon>Pseudomonadati</taxon>
        <taxon>Bacteroidota</taxon>
        <taxon>Cytophagia</taxon>
        <taxon>Cytophagales</taxon>
        <taxon>Hymenobacteraceae</taxon>
        <taxon>Adhaeribacter</taxon>
    </lineage>
</organism>
<keyword evidence="3 6" id="KW-0489">Methyltransferase</keyword>
<name>A0A2T2YHR1_9BACT</name>
<dbReference type="SUPFAM" id="SSF53335">
    <property type="entry name" value="S-adenosyl-L-methionine-dependent methyltransferases"/>
    <property type="match status" value="1"/>
</dbReference>